<gene>
    <name evidence="3" type="primary">Cni-T14B4.3</name>
    <name evidence="3" type="synonym">Cnig_chr_II.g5174</name>
    <name evidence="3" type="ORF">B9Z55_005174</name>
</gene>
<evidence type="ECO:0000313" key="4">
    <source>
        <dbReference type="Proteomes" id="UP000230233"/>
    </source>
</evidence>
<dbReference type="EMBL" id="PDUG01000002">
    <property type="protein sequence ID" value="PIC45004.1"/>
    <property type="molecule type" value="Genomic_DNA"/>
</dbReference>
<dbReference type="OrthoDB" id="7866065at2759"/>
<reference evidence="4" key="1">
    <citation type="submission" date="2017-10" db="EMBL/GenBank/DDBJ databases">
        <title>Rapid genome shrinkage in a self-fertile nematode reveals novel sperm competition proteins.</title>
        <authorList>
            <person name="Yin D."/>
            <person name="Schwarz E.M."/>
            <person name="Thomas C.G."/>
            <person name="Felde R.L."/>
            <person name="Korf I.F."/>
            <person name="Cutter A.D."/>
            <person name="Schartner C.M."/>
            <person name="Ralston E.J."/>
            <person name="Meyer B.J."/>
            <person name="Haag E.S."/>
        </authorList>
    </citation>
    <scope>NUCLEOTIDE SEQUENCE [LARGE SCALE GENOMIC DNA]</scope>
    <source>
        <strain evidence="4">JU1422</strain>
    </source>
</reference>
<dbReference type="GO" id="GO:0009897">
    <property type="term" value="C:external side of plasma membrane"/>
    <property type="evidence" value="ECO:0007669"/>
    <property type="project" value="TreeGrafter"/>
</dbReference>
<proteinExistence type="predicted"/>
<keyword evidence="1" id="KW-1133">Transmembrane helix</keyword>
<dbReference type="InterPro" id="IPR056780">
    <property type="entry name" value="Renin_r_C"/>
</dbReference>
<evidence type="ECO:0000259" key="2">
    <source>
        <dbReference type="Pfam" id="PF07850"/>
    </source>
</evidence>
<dbReference type="InterPro" id="IPR012493">
    <property type="entry name" value="Renin_rcpt"/>
</dbReference>
<keyword evidence="4" id="KW-1185">Reference proteome</keyword>
<sequence length="312" mass="35690">MLAIFLFLFGLQGRFFLFKNFYRKLYVAACSAGRLQIILPDDAPPLDLENSEFDSKSLLDFNKQVFGIGSSSDFGQTGTLFEKPKALMVISVHGLNDFNYDGRTFNFTDKFDSLEIKDSLEKLFGENMYHAEVNSSGIFGSPNFKRESPSDDEIEIEPNYQDIQNMDKLAEIIRGKDRKQANVIDYYRIHLDVSNARTDMEKHQLAENIKRGIDSLQEAIKNVTNGNVVAEIYTHESPVKKAEKIRIKTLHKKFQVTQPRYSDHPATFAIAILVCIVIFFSVLSMVWFMSDESEMGKNSLVYRLSTSRPKKD</sequence>
<dbReference type="GO" id="GO:0030177">
    <property type="term" value="P:positive regulation of Wnt signaling pathway"/>
    <property type="evidence" value="ECO:0007669"/>
    <property type="project" value="TreeGrafter"/>
</dbReference>
<protein>
    <recommendedName>
        <fullName evidence="2">Renin receptor-like C-terminal transmembrane spanning segment domain-containing protein</fullName>
    </recommendedName>
</protein>
<dbReference type="Pfam" id="PF07850">
    <property type="entry name" value="Renin_r"/>
    <property type="match status" value="1"/>
</dbReference>
<dbReference type="PANTHER" id="PTHR13351">
    <property type="entry name" value="RENIN RECEPTOR"/>
    <property type="match status" value="1"/>
</dbReference>
<name>A0A2G5UZP9_9PELO</name>
<dbReference type="STRING" id="1611254.A0A2G5UZP9"/>
<keyword evidence="1" id="KW-0472">Membrane</keyword>
<organism evidence="3 4">
    <name type="scientific">Caenorhabditis nigoni</name>
    <dbReference type="NCBI Taxonomy" id="1611254"/>
    <lineage>
        <taxon>Eukaryota</taxon>
        <taxon>Metazoa</taxon>
        <taxon>Ecdysozoa</taxon>
        <taxon>Nematoda</taxon>
        <taxon>Chromadorea</taxon>
        <taxon>Rhabditida</taxon>
        <taxon>Rhabditina</taxon>
        <taxon>Rhabditomorpha</taxon>
        <taxon>Rhabditoidea</taxon>
        <taxon>Rhabditidae</taxon>
        <taxon>Peloderinae</taxon>
        <taxon>Caenorhabditis</taxon>
    </lineage>
</organism>
<keyword evidence="1" id="KW-0812">Transmembrane</keyword>
<evidence type="ECO:0000313" key="3">
    <source>
        <dbReference type="EMBL" id="PIC45004.1"/>
    </source>
</evidence>
<accession>A0A2G5UZP9</accession>
<dbReference type="AlphaFoldDB" id="A0A2G5UZP9"/>
<dbReference type="GO" id="GO:0038023">
    <property type="term" value="F:signaling receptor activity"/>
    <property type="evidence" value="ECO:0007669"/>
    <property type="project" value="InterPro"/>
</dbReference>
<dbReference type="Proteomes" id="UP000230233">
    <property type="component" value="Chromosome II"/>
</dbReference>
<feature type="domain" description="Renin receptor-like C-terminal transmembrane spanning segment" evidence="2">
    <location>
        <begin position="244"/>
        <end position="312"/>
    </location>
</feature>
<evidence type="ECO:0000256" key="1">
    <source>
        <dbReference type="SAM" id="Phobius"/>
    </source>
</evidence>
<feature type="transmembrane region" description="Helical" evidence="1">
    <location>
        <begin position="268"/>
        <end position="289"/>
    </location>
</feature>
<dbReference type="PANTHER" id="PTHR13351:SF7">
    <property type="entry name" value="VWFA DOMAIN-CONTAINING PROTEIN"/>
    <property type="match status" value="1"/>
</dbReference>
<comment type="caution">
    <text evidence="3">The sequence shown here is derived from an EMBL/GenBank/DDBJ whole genome shotgun (WGS) entry which is preliminary data.</text>
</comment>